<name>A0ABT4D300_9CLOT</name>
<dbReference type="RefSeq" id="WP_268041357.1">
    <property type="nucleotide sequence ID" value="NZ_JAPQER010000005.1"/>
</dbReference>
<keyword evidence="2" id="KW-1185">Reference proteome</keyword>
<dbReference type="InterPro" id="IPR037010">
    <property type="entry name" value="VitB12-dep_Met_synth_activ_sf"/>
</dbReference>
<proteinExistence type="predicted"/>
<reference evidence="1" key="1">
    <citation type="submission" date="2022-12" db="EMBL/GenBank/DDBJ databases">
        <authorList>
            <person name="Wang J."/>
        </authorList>
    </citation>
    <scope>NUCLEOTIDE SEQUENCE</scope>
    <source>
        <strain evidence="1">HY-45-18</strain>
    </source>
</reference>
<organism evidence="1 2">
    <name type="scientific">Clostridium aestuarii</name>
    <dbReference type="NCBI Taxonomy" id="338193"/>
    <lineage>
        <taxon>Bacteria</taxon>
        <taxon>Bacillati</taxon>
        <taxon>Bacillota</taxon>
        <taxon>Clostridia</taxon>
        <taxon>Eubacteriales</taxon>
        <taxon>Clostridiaceae</taxon>
        <taxon>Clostridium</taxon>
    </lineage>
</organism>
<accession>A0ABT4D300</accession>
<dbReference type="Proteomes" id="UP001078443">
    <property type="component" value="Unassembled WGS sequence"/>
</dbReference>
<dbReference type="SUPFAM" id="SSF56507">
    <property type="entry name" value="Methionine synthase activation domain-like"/>
    <property type="match status" value="1"/>
</dbReference>
<gene>
    <name evidence="1" type="ORF">OW763_11840</name>
</gene>
<dbReference type="InterPro" id="IPR017342">
    <property type="entry name" value="S-AdoMet-dep_Met_synth_prd"/>
</dbReference>
<evidence type="ECO:0000313" key="1">
    <source>
        <dbReference type="EMBL" id="MCY6485032.1"/>
    </source>
</evidence>
<dbReference type="Gene3D" id="3.40.109.40">
    <property type="match status" value="1"/>
</dbReference>
<dbReference type="EMBL" id="JAPQER010000005">
    <property type="protein sequence ID" value="MCY6485032.1"/>
    <property type="molecule type" value="Genomic_DNA"/>
</dbReference>
<comment type="caution">
    <text evidence="1">The sequence shown here is derived from an EMBL/GenBank/DDBJ whole genome shotgun (WGS) entry which is preliminary data.</text>
</comment>
<dbReference type="PIRSF" id="PIRSF037984">
    <property type="entry name" value="Met_synth_TM0269_prd"/>
    <property type="match status" value="1"/>
</dbReference>
<protein>
    <submittedName>
        <fullName evidence="1">Methionine synthase</fullName>
    </submittedName>
</protein>
<sequence>MYIDKKEVLRYLGHKNQIIQEQLNLLIDQCIEEVKQYTKPKYTFGVFDIKKNDEGVELLESNLIFKGKDIKEHLKNSDMCAVMAVTLGSLVDSKIRYYEKFNLTKAVIWDSCASVLIEKICDEAECEIRKIAKNIDLGITYRYSPGYGDFPIDIQEKILNTLQAQKNIGLTATENSILIPRKSVTAVIGFQDKSITSEHPGCTVCSNYETCEYRRGGDYCVN</sequence>
<evidence type="ECO:0000313" key="2">
    <source>
        <dbReference type="Proteomes" id="UP001078443"/>
    </source>
</evidence>